<dbReference type="EMBL" id="NRRY01000011">
    <property type="protein sequence ID" value="MBK1618516.1"/>
    <property type="molecule type" value="Genomic_DNA"/>
</dbReference>
<gene>
    <name evidence="4" type="ORF">CKO42_08705</name>
</gene>
<dbReference type="Proteomes" id="UP001138768">
    <property type="component" value="Unassembled WGS sequence"/>
</dbReference>
<dbReference type="SUPFAM" id="SSF55961">
    <property type="entry name" value="Bet v1-like"/>
    <property type="match status" value="1"/>
</dbReference>
<dbReference type="CDD" id="cd07813">
    <property type="entry name" value="COQ10p_like"/>
    <property type="match status" value="1"/>
</dbReference>
<accession>A0A9X0W7X4</accession>
<dbReference type="AlphaFoldDB" id="A0A9X0W7X4"/>
<protein>
    <submittedName>
        <fullName evidence="4">Ubiquinone-binding protein</fullName>
    </submittedName>
</protein>
<keyword evidence="5" id="KW-1185">Reference proteome</keyword>
<dbReference type="InterPro" id="IPR023393">
    <property type="entry name" value="START-like_dom_sf"/>
</dbReference>
<evidence type="ECO:0000313" key="4">
    <source>
        <dbReference type="EMBL" id="MBK1618516.1"/>
    </source>
</evidence>
<evidence type="ECO:0000256" key="2">
    <source>
        <dbReference type="ARBA" id="ARBA00022649"/>
    </source>
</evidence>
<comment type="similarity">
    <text evidence="1">Belongs to the ribosome association toxin RatA family.</text>
</comment>
<dbReference type="GO" id="GO:0048039">
    <property type="term" value="F:ubiquinone binding"/>
    <property type="evidence" value="ECO:0007669"/>
    <property type="project" value="InterPro"/>
</dbReference>
<keyword evidence="4" id="KW-0830">Ubiquinone</keyword>
<dbReference type="Pfam" id="PF03364">
    <property type="entry name" value="Polyketide_cyc"/>
    <property type="match status" value="1"/>
</dbReference>
<evidence type="ECO:0000313" key="5">
    <source>
        <dbReference type="Proteomes" id="UP001138768"/>
    </source>
</evidence>
<sequence length="144" mass="16475">MPLVKKSALVRHSAQQMFDLVADVEGYPRFLPWCHSAALLSRDEHELCGRIEVARLGVRQVFSTCNKLEPPERMYLRLKDGPFRKLSGVWTFTRLREDACKVELQLDFEFSGRLIDKAFGSVFGQIANSMVDAFCKRADEVYGD</sequence>
<name>A0A9X0W7X4_9GAMM</name>
<reference evidence="4 5" key="1">
    <citation type="journal article" date="2020" name="Microorganisms">
        <title>Osmotic Adaptation and Compatible Solute Biosynthesis of Phototrophic Bacteria as Revealed from Genome Analyses.</title>
        <authorList>
            <person name="Imhoff J.F."/>
            <person name="Rahn T."/>
            <person name="Kunzel S."/>
            <person name="Keller A."/>
            <person name="Neulinger S.C."/>
        </authorList>
    </citation>
    <scope>NUCLEOTIDE SEQUENCE [LARGE SCALE GENOMIC DNA]</scope>
    <source>
        <strain evidence="4 5">DSM 25653</strain>
    </source>
</reference>
<organism evidence="4 5">
    <name type="scientific">Lamprobacter modestohalophilus</name>
    <dbReference type="NCBI Taxonomy" id="1064514"/>
    <lineage>
        <taxon>Bacteria</taxon>
        <taxon>Pseudomonadati</taxon>
        <taxon>Pseudomonadota</taxon>
        <taxon>Gammaproteobacteria</taxon>
        <taxon>Chromatiales</taxon>
        <taxon>Chromatiaceae</taxon>
        <taxon>Lamprobacter</taxon>
    </lineage>
</organism>
<evidence type="ECO:0000259" key="3">
    <source>
        <dbReference type="Pfam" id="PF03364"/>
    </source>
</evidence>
<dbReference type="PANTHER" id="PTHR12901:SF10">
    <property type="entry name" value="COENZYME Q-BINDING PROTEIN COQ10, MITOCHONDRIAL"/>
    <property type="match status" value="1"/>
</dbReference>
<feature type="domain" description="Coenzyme Q-binding protein COQ10 START" evidence="3">
    <location>
        <begin position="10"/>
        <end position="135"/>
    </location>
</feature>
<proteinExistence type="inferred from homology"/>
<dbReference type="RefSeq" id="WP_200242221.1">
    <property type="nucleotide sequence ID" value="NZ_NRRY01000011.1"/>
</dbReference>
<dbReference type="InterPro" id="IPR005031">
    <property type="entry name" value="COQ10_START"/>
</dbReference>
<keyword evidence="2" id="KW-1277">Toxin-antitoxin system</keyword>
<dbReference type="Gene3D" id="3.30.530.20">
    <property type="match status" value="1"/>
</dbReference>
<dbReference type="GO" id="GO:0045333">
    <property type="term" value="P:cellular respiration"/>
    <property type="evidence" value="ECO:0007669"/>
    <property type="project" value="InterPro"/>
</dbReference>
<dbReference type="InterPro" id="IPR044996">
    <property type="entry name" value="COQ10-like"/>
</dbReference>
<comment type="caution">
    <text evidence="4">The sequence shown here is derived from an EMBL/GenBank/DDBJ whole genome shotgun (WGS) entry which is preliminary data.</text>
</comment>
<dbReference type="PANTHER" id="PTHR12901">
    <property type="entry name" value="SPERM PROTEIN HOMOLOG"/>
    <property type="match status" value="1"/>
</dbReference>
<evidence type="ECO:0000256" key="1">
    <source>
        <dbReference type="ARBA" id="ARBA00008918"/>
    </source>
</evidence>